<dbReference type="Gene3D" id="1.10.260.40">
    <property type="entry name" value="lambda repressor-like DNA-binding domains"/>
    <property type="match status" value="1"/>
</dbReference>
<gene>
    <name evidence="2" type="ORF">QOZ99_001819</name>
</gene>
<reference evidence="2 3" key="1">
    <citation type="submission" date="2023-07" db="EMBL/GenBank/DDBJ databases">
        <title>Genomic Encyclopedia of Type Strains, Phase IV (KMG-IV): sequencing the most valuable type-strain genomes for metagenomic binning, comparative biology and taxonomic classification.</title>
        <authorList>
            <person name="Goeker M."/>
        </authorList>
    </citation>
    <scope>NUCLEOTIDE SEQUENCE [LARGE SCALE GENOMIC DNA]</scope>
    <source>
        <strain evidence="2 3">DSM 15561</strain>
    </source>
</reference>
<sequence length="203" mass="22360">MLKTRVLQRLEALSITQWEAARRAGLHRNFVYDLMEGRKQKPQQKTLLALARALQCSVDYLIGNTEEIGSPPPVSEASGQGLPVVGIIEEGAWRRPLKQPRGTVLIQPDARYTGRQSAYLFRGDPHAGLEDGMFVLAVDAGDYERQIGAPAAGNPVIVELRRKALNEVQTVVRPWASGLEMSLRSTDVEAQVVAIVAAAFRLY</sequence>
<dbReference type="RefSeq" id="WP_306889647.1">
    <property type="nucleotide sequence ID" value="NZ_JAUSVR010000004.1"/>
</dbReference>
<dbReference type="InterPro" id="IPR010982">
    <property type="entry name" value="Lambda_DNA-bd_dom_sf"/>
</dbReference>
<evidence type="ECO:0000313" key="2">
    <source>
        <dbReference type="EMBL" id="MDQ0510931.1"/>
    </source>
</evidence>
<dbReference type="SMART" id="SM00530">
    <property type="entry name" value="HTH_XRE"/>
    <property type="match status" value="1"/>
</dbReference>
<proteinExistence type="predicted"/>
<evidence type="ECO:0000313" key="3">
    <source>
        <dbReference type="Proteomes" id="UP001235094"/>
    </source>
</evidence>
<keyword evidence="3" id="KW-1185">Reference proteome</keyword>
<accession>A0ABU0LQH8</accession>
<name>A0ABU0LQH8_9HYPH</name>
<organism evidence="2 3">
    <name type="scientific">Ancylobacter amanitiformis</name>
    <dbReference type="NCBI Taxonomy" id="217069"/>
    <lineage>
        <taxon>Bacteria</taxon>
        <taxon>Pseudomonadati</taxon>
        <taxon>Pseudomonadota</taxon>
        <taxon>Alphaproteobacteria</taxon>
        <taxon>Hyphomicrobiales</taxon>
        <taxon>Xanthobacteraceae</taxon>
        <taxon>Ancylobacter</taxon>
    </lineage>
</organism>
<dbReference type="PROSITE" id="PS50943">
    <property type="entry name" value="HTH_CROC1"/>
    <property type="match status" value="1"/>
</dbReference>
<dbReference type="Pfam" id="PF01381">
    <property type="entry name" value="HTH_3"/>
    <property type="match status" value="1"/>
</dbReference>
<dbReference type="SUPFAM" id="SSF47413">
    <property type="entry name" value="lambda repressor-like DNA-binding domains"/>
    <property type="match status" value="1"/>
</dbReference>
<dbReference type="InterPro" id="IPR001387">
    <property type="entry name" value="Cro/C1-type_HTH"/>
</dbReference>
<dbReference type="CDD" id="cd00093">
    <property type="entry name" value="HTH_XRE"/>
    <property type="match status" value="1"/>
</dbReference>
<evidence type="ECO:0000259" key="1">
    <source>
        <dbReference type="PROSITE" id="PS50943"/>
    </source>
</evidence>
<comment type="caution">
    <text evidence="2">The sequence shown here is derived from an EMBL/GenBank/DDBJ whole genome shotgun (WGS) entry which is preliminary data.</text>
</comment>
<protein>
    <submittedName>
        <fullName evidence="2">Transcriptional regulator with XRE-family HTH domain</fullName>
    </submittedName>
</protein>
<dbReference type="Proteomes" id="UP001235094">
    <property type="component" value="Unassembled WGS sequence"/>
</dbReference>
<feature type="domain" description="HTH cro/C1-type" evidence="1">
    <location>
        <begin position="6"/>
        <end position="61"/>
    </location>
</feature>
<dbReference type="EMBL" id="JAUSVR010000004">
    <property type="protein sequence ID" value="MDQ0510931.1"/>
    <property type="molecule type" value="Genomic_DNA"/>
</dbReference>